<dbReference type="Proteomes" id="UP000054926">
    <property type="component" value="Unassembled WGS sequence"/>
</dbReference>
<keyword evidence="1" id="KW-1133">Transmembrane helix</keyword>
<gene>
    <name evidence="2" type="ORF">Lste_2342</name>
</gene>
<organism evidence="2 3">
    <name type="scientific">Legionella steelei</name>
    <dbReference type="NCBI Taxonomy" id="947033"/>
    <lineage>
        <taxon>Bacteria</taxon>
        <taxon>Pseudomonadati</taxon>
        <taxon>Pseudomonadota</taxon>
        <taxon>Gammaproteobacteria</taxon>
        <taxon>Legionellales</taxon>
        <taxon>Legionellaceae</taxon>
        <taxon>Legionella</taxon>
    </lineage>
</organism>
<evidence type="ECO:0000313" key="2">
    <source>
        <dbReference type="EMBL" id="KTD69184.1"/>
    </source>
</evidence>
<accession>A0A0W0ZJK8</accession>
<proteinExistence type="predicted"/>
<keyword evidence="3" id="KW-1185">Reference proteome</keyword>
<dbReference type="EMBL" id="LNYY01000019">
    <property type="protein sequence ID" value="KTD69184.1"/>
    <property type="molecule type" value="Genomic_DNA"/>
</dbReference>
<keyword evidence="1" id="KW-0472">Membrane</keyword>
<feature type="transmembrane region" description="Helical" evidence="1">
    <location>
        <begin position="146"/>
        <end position="171"/>
    </location>
</feature>
<dbReference type="PATRIC" id="fig|947033.5.peg.2483"/>
<name>A0A0W0ZJK8_9GAMM</name>
<comment type="caution">
    <text evidence="2">The sequence shown here is derived from an EMBL/GenBank/DDBJ whole genome shotgun (WGS) entry which is preliminary data.</text>
</comment>
<keyword evidence="1" id="KW-0812">Transmembrane</keyword>
<evidence type="ECO:0000313" key="3">
    <source>
        <dbReference type="Proteomes" id="UP000054926"/>
    </source>
</evidence>
<feature type="transmembrane region" description="Helical" evidence="1">
    <location>
        <begin position="120"/>
        <end position="140"/>
    </location>
</feature>
<sequence>MYSKLYFPRFFTAGSEKSINEKLSASDTLKWEKTKYQALLQLRKHGSRIITSLCELKAITSKKETDSLYGYVEFVMQKAISNPNFNSALYANELGNRFALLKAKIEEHKKLEQCCSGMNLFENSIITAVGALGVVFFGVAVSTGPLGMALLAVGMAIASALLTTIAAYSVYVDSRFIKGKQLNEIEVGINFISSYPNGSLFDEVDEHSLCCP</sequence>
<reference evidence="2 3" key="1">
    <citation type="submission" date="2015-11" db="EMBL/GenBank/DDBJ databases">
        <title>Genomic analysis of 38 Legionella species identifies large and diverse effector repertoires.</title>
        <authorList>
            <person name="Burstein D."/>
            <person name="Amaro F."/>
            <person name="Zusman T."/>
            <person name="Lifshitz Z."/>
            <person name="Cohen O."/>
            <person name="Gilbert J.A."/>
            <person name="Pupko T."/>
            <person name="Shuman H.A."/>
            <person name="Segal G."/>
        </authorList>
    </citation>
    <scope>NUCLEOTIDE SEQUENCE [LARGE SCALE GENOMIC DNA]</scope>
    <source>
        <strain evidence="2 3">IMVS3376</strain>
    </source>
</reference>
<protein>
    <submittedName>
        <fullName evidence="2">Uncharacterized protein</fullName>
    </submittedName>
</protein>
<evidence type="ECO:0000256" key="1">
    <source>
        <dbReference type="SAM" id="Phobius"/>
    </source>
</evidence>
<dbReference type="AlphaFoldDB" id="A0A0W0ZJK8"/>
<dbReference type="RefSeq" id="WP_058511136.1">
    <property type="nucleotide sequence ID" value="NZ_DAIOMV010000014.1"/>
</dbReference>
<dbReference type="OrthoDB" id="5654051at2"/>